<dbReference type="PANTHER" id="PTHR10907">
    <property type="entry name" value="REGUCALCIN"/>
    <property type="match status" value="1"/>
</dbReference>
<evidence type="ECO:0000259" key="2">
    <source>
        <dbReference type="Pfam" id="PF08450"/>
    </source>
</evidence>
<dbReference type="SUPFAM" id="SSF63829">
    <property type="entry name" value="Calcium-dependent phosphotriesterase"/>
    <property type="match status" value="1"/>
</dbReference>
<reference evidence="3" key="2">
    <citation type="submission" date="2022-01" db="EMBL/GenBank/DDBJ databases">
        <authorList>
            <person name="Zhou L.Y."/>
        </authorList>
    </citation>
    <scope>NUCLEOTIDE SEQUENCE</scope>
    <source>
        <strain evidence="3">TLK-CK17</strain>
    </source>
</reference>
<dbReference type="RefSeq" id="WP_237053170.1">
    <property type="nucleotide sequence ID" value="NZ_JAKJPO010000001.1"/>
</dbReference>
<comment type="similarity">
    <text evidence="1">Belongs to the SMP-30/CGR1 family.</text>
</comment>
<dbReference type="InterPro" id="IPR005511">
    <property type="entry name" value="SMP-30"/>
</dbReference>
<accession>A0ABS9HQN9</accession>
<keyword evidence="4" id="KW-1185">Reference proteome</keyword>
<organism evidence="3 4">
    <name type="scientific">Marilutibacter chinensis</name>
    <dbReference type="NCBI Taxonomy" id="2912247"/>
    <lineage>
        <taxon>Bacteria</taxon>
        <taxon>Pseudomonadati</taxon>
        <taxon>Pseudomonadota</taxon>
        <taxon>Gammaproteobacteria</taxon>
        <taxon>Lysobacterales</taxon>
        <taxon>Lysobacteraceae</taxon>
        <taxon>Marilutibacter</taxon>
    </lineage>
</organism>
<comment type="caution">
    <text evidence="3">The sequence shown here is derived from an EMBL/GenBank/DDBJ whole genome shotgun (WGS) entry which is preliminary data.</text>
</comment>
<reference evidence="3" key="1">
    <citation type="submission" date="2022-01" db="EMBL/GenBank/DDBJ databases">
        <title>Lysobacter chinensis sp. nov., a bacterium isolated from cow dung compost.</title>
        <authorList>
            <person name="Liu Y."/>
        </authorList>
    </citation>
    <scope>NUCLEOTIDE SEQUENCE</scope>
    <source>
        <strain evidence="3">TLK-CK17</strain>
    </source>
</reference>
<evidence type="ECO:0000313" key="4">
    <source>
        <dbReference type="Proteomes" id="UP001430796"/>
    </source>
</evidence>
<dbReference type="Proteomes" id="UP001430796">
    <property type="component" value="Unassembled WGS sequence"/>
</dbReference>
<protein>
    <submittedName>
        <fullName evidence="3">SMP-30/gluconolactonase/LRE family protein</fullName>
    </submittedName>
</protein>
<dbReference type="InterPro" id="IPR011042">
    <property type="entry name" value="6-blade_b-propeller_TolB-like"/>
</dbReference>
<dbReference type="Pfam" id="PF08450">
    <property type="entry name" value="SGL"/>
    <property type="match status" value="1"/>
</dbReference>
<dbReference type="PANTHER" id="PTHR10907:SF47">
    <property type="entry name" value="REGUCALCIN"/>
    <property type="match status" value="1"/>
</dbReference>
<sequence length="299" mass="32699">MTATMATLAVDSRCTLGEGILWCDRRRVLYWTDILAAELWRHDPDTGHTHTWSLPGPLGCLALGEDGRLLLGLAKGLYASDVEAQPASRELELAKLADVETDVPLTRVNDGRADRQGGFVFGTKSEHRDLRRAGRFYQYTAAHGLRELALPHAAIPNSICFDAAGARMYFCDSVTPRILQCRYDSVTATVSDIRVFVELDVPGAEPDGSIVDAEGALWNAQWGAGRVVRYLPDGRIDRIVPVPAPQPSCCTLREDTLYVTSARVGLDADALAAHPLSGGVFAHRNERPLARAEDRVRLP</sequence>
<name>A0ABS9HQN9_9GAMM</name>
<dbReference type="PRINTS" id="PR01790">
    <property type="entry name" value="SMP30FAMILY"/>
</dbReference>
<dbReference type="EMBL" id="JAKJPO010000001">
    <property type="protein sequence ID" value="MCF7220826.1"/>
    <property type="molecule type" value="Genomic_DNA"/>
</dbReference>
<dbReference type="Gene3D" id="2.120.10.30">
    <property type="entry name" value="TolB, C-terminal domain"/>
    <property type="match status" value="1"/>
</dbReference>
<gene>
    <name evidence="3" type="ORF">L3V18_03340</name>
</gene>
<proteinExistence type="inferred from homology"/>
<feature type="domain" description="SMP-30/Gluconolactonase/LRE-like region" evidence="2">
    <location>
        <begin position="16"/>
        <end position="263"/>
    </location>
</feature>
<evidence type="ECO:0000256" key="1">
    <source>
        <dbReference type="ARBA" id="ARBA00008853"/>
    </source>
</evidence>
<evidence type="ECO:0000313" key="3">
    <source>
        <dbReference type="EMBL" id="MCF7220826.1"/>
    </source>
</evidence>
<dbReference type="InterPro" id="IPR013658">
    <property type="entry name" value="SGL"/>
</dbReference>